<evidence type="ECO:0000256" key="3">
    <source>
        <dbReference type="ARBA" id="ARBA00022475"/>
    </source>
</evidence>
<sequence length="119" mass="12509">MSTVMHVLPYLVAAYVFLTGCYGLATSRNLVHAVGCLAVCQCATYVLLLAVGYRDGATAPVFSDIAPGSRPVVDPVVQALTLTDIVVGATVTALLLALVLQIAKRHGTVDPDELRELRG</sequence>
<dbReference type="GO" id="GO:0005886">
    <property type="term" value="C:plasma membrane"/>
    <property type="evidence" value="ECO:0007669"/>
    <property type="project" value="UniProtKB-SubCell"/>
</dbReference>
<comment type="subcellular location">
    <subcellularLocation>
        <location evidence="1">Cell membrane</location>
        <topology evidence="1">Multi-pass membrane protein</topology>
    </subcellularLocation>
</comment>
<dbReference type="InterPro" id="IPR050601">
    <property type="entry name" value="CPA3_antiporter_subunitC"/>
</dbReference>
<dbReference type="PANTHER" id="PTHR34583">
    <property type="entry name" value="ANTIPORTER SUBUNIT MNHC2-RELATED"/>
    <property type="match status" value="1"/>
</dbReference>
<protein>
    <submittedName>
        <fullName evidence="8">Multicomponent Na+:H+ antiporter subunit C</fullName>
    </submittedName>
</protein>
<evidence type="ECO:0000313" key="9">
    <source>
        <dbReference type="Proteomes" id="UP000585836"/>
    </source>
</evidence>
<dbReference type="Pfam" id="PF00420">
    <property type="entry name" value="Oxidored_q2"/>
    <property type="match status" value="1"/>
</dbReference>
<comment type="caution">
    <text evidence="8">The sequence shown here is derived from an EMBL/GenBank/DDBJ whole genome shotgun (WGS) entry which is preliminary data.</text>
</comment>
<feature type="transmembrane region" description="Helical" evidence="7">
    <location>
        <begin position="30"/>
        <end position="53"/>
    </location>
</feature>
<evidence type="ECO:0000313" key="8">
    <source>
        <dbReference type="EMBL" id="MBB5928479.1"/>
    </source>
</evidence>
<dbReference type="Proteomes" id="UP000585836">
    <property type="component" value="Unassembled WGS sequence"/>
</dbReference>
<keyword evidence="3" id="KW-1003">Cell membrane</keyword>
<evidence type="ECO:0000256" key="4">
    <source>
        <dbReference type="ARBA" id="ARBA00022692"/>
    </source>
</evidence>
<dbReference type="PANTHER" id="PTHR34583:SF2">
    <property type="entry name" value="ANTIPORTER SUBUNIT MNHC2-RELATED"/>
    <property type="match status" value="1"/>
</dbReference>
<reference evidence="8 9" key="1">
    <citation type="submission" date="2020-08" db="EMBL/GenBank/DDBJ databases">
        <title>Genomic Encyclopedia of Type Strains, Phase III (KMG-III): the genomes of soil and plant-associated and newly described type strains.</title>
        <authorList>
            <person name="Whitman W."/>
        </authorList>
    </citation>
    <scope>NUCLEOTIDE SEQUENCE [LARGE SCALE GENOMIC DNA]</scope>
    <source>
        <strain evidence="8 9">CECT 3313</strain>
    </source>
</reference>
<proteinExistence type="inferred from homology"/>
<organism evidence="8 9">
    <name type="scientific">Streptomyces echinatus</name>
    <dbReference type="NCBI Taxonomy" id="67293"/>
    <lineage>
        <taxon>Bacteria</taxon>
        <taxon>Bacillati</taxon>
        <taxon>Actinomycetota</taxon>
        <taxon>Actinomycetes</taxon>
        <taxon>Kitasatosporales</taxon>
        <taxon>Streptomycetaceae</taxon>
        <taxon>Streptomyces</taxon>
    </lineage>
</organism>
<evidence type="ECO:0000256" key="7">
    <source>
        <dbReference type="SAM" id="Phobius"/>
    </source>
</evidence>
<feature type="transmembrane region" description="Helical" evidence="7">
    <location>
        <begin position="6"/>
        <end position="25"/>
    </location>
</feature>
<dbReference type="InterPro" id="IPR039428">
    <property type="entry name" value="NUOK/Mnh_C1-like"/>
</dbReference>
<feature type="transmembrane region" description="Helical" evidence="7">
    <location>
        <begin position="76"/>
        <end position="100"/>
    </location>
</feature>
<evidence type="ECO:0000256" key="2">
    <source>
        <dbReference type="ARBA" id="ARBA00010388"/>
    </source>
</evidence>
<evidence type="ECO:0000256" key="6">
    <source>
        <dbReference type="ARBA" id="ARBA00023136"/>
    </source>
</evidence>
<accession>A0A7W9PVJ9</accession>
<keyword evidence="4 7" id="KW-0812">Transmembrane</keyword>
<evidence type="ECO:0000256" key="5">
    <source>
        <dbReference type="ARBA" id="ARBA00022989"/>
    </source>
</evidence>
<keyword evidence="9" id="KW-1185">Reference proteome</keyword>
<name>A0A7W9PVJ9_9ACTN</name>
<dbReference type="Gene3D" id="1.10.287.3510">
    <property type="match status" value="1"/>
</dbReference>
<gene>
    <name evidence="8" type="ORF">FHS34_003948</name>
</gene>
<keyword evidence="5 7" id="KW-1133">Transmembrane helix</keyword>
<evidence type="ECO:0000256" key="1">
    <source>
        <dbReference type="ARBA" id="ARBA00004651"/>
    </source>
</evidence>
<keyword evidence="6 7" id="KW-0472">Membrane</keyword>
<comment type="similarity">
    <text evidence="2">Belongs to the CPA3 antiporters (TC 2.A.63) subunit C family.</text>
</comment>
<dbReference type="AlphaFoldDB" id="A0A7W9PVJ9"/>
<dbReference type="EMBL" id="JACHJK010000006">
    <property type="protein sequence ID" value="MBB5928479.1"/>
    <property type="molecule type" value="Genomic_DNA"/>
</dbReference>